<gene>
    <name evidence="2" type="ORF">GEV33_007324</name>
</gene>
<dbReference type="EMBL" id="JABDTM020023057">
    <property type="protein sequence ID" value="KAH0815467.1"/>
    <property type="molecule type" value="Genomic_DNA"/>
</dbReference>
<feature type="chain" id="PRO_5035328360" description="Secreted protein" evidence="1">
    <location>
        <begin position="18"/>
        <end position="236"/>
    </location>
</feature>
<keyword evidence="1" id="KW-0732">Signal</keyword>
<keyword evidence="3" id="KW-1185">Reference proteome</keyword>
<evidence type="ECO:0000313" key="3">
    <source>
        <dbReference type="Proteomes" id="UP000719412"/>
    </source>
</evidence>
<evidence type="ECO:0000313" key="2">
    <source>
        <dbReference type="EMBL" id="KAH0815467.1"/>
    </source>
</evidence>
<organism evidence="2 3">
    <name type="scientific">Tenebrio molitor</name>
    <name type="common">Yellow mealworm beetle</name>
    <dbReference type="NCBI Taxonomy" id="7067"/>
    <lineage>
        <taxon>Eukaryota</taxon>
        <taxon>Metazoa</taxon>
        <taxon>Ecdysozoa</taxon>
        <taxon>Arthropoda</taxon>
        <taxon>Hexapoda</taxon>
        <taxon>Insecta</taxon>
        <taxon>Pterygota</taxon>
        <taxon>Neoptera</taxon>
        <taxon>Endopterygota</taxon>
        <taxon>Coleoptera</taxon>
        <taxon>Polyphaga</taxon>
        <taxon>Cucujiformia</taxon>
        <taxon>Tenebrionidae</taxon>
        <taxon>Tenebrio</taxon>
    </lineage>
</organism>
<evidence type="ECO:0000256" key="1">
    <source>
        <dbReference type="SAM" id="SignalP"/>
    </source>
</evidence>
<reference evidence="2" key="2">
    <citation type="submission" date="2021-08" db="EMBL/GenBank/DDBJ databases">
        <authorList>
            <person name="Eriksson T."/>
        </authorList>
    </citation>
    <scope>NUCLEOTIDE SEQUENCE</scope>
    <source>
        <strain evidence="2">Stoneville</strain>
        <tissue evidence="2">Whole head</tissue>
    </source>
</reference>
<dbReference type="AlphaFoldDB" id="A0A8J6LC90"/>
<reference evidence="2" key="1">
    <citation type="journal article" date="2020" name="J Insects Food Feed">
        <title>The yellow mealworm (Tenebrio molitor) genome: a resource for the emerging insects as food and feed industry.</title>
        <authorList>
            <person name="Eriksson T."/>
            <person name="Andere A."/>
            <person name="Kelstrup H."/>
            <person name="Emery V."/>
            <person name="Picard C."/>
        </authorList>
    </citation>
    <scope>NUCLEOTIDE SEQUENCE</scope>
    <source>
        <strain evidence="2">Stoneville</strain>
        <tissue evidence="2">Whole head</tissue>
    </source>
</reference>
<sequence length="236" mass="26312">MVLIWAPLAALLALAAARTKTPLLDDGTRTRNKAAGASLAQPFSEIDALRWPQRPKRIGYCLGFGSRMRTLLQHSCELSSQNPGRREEREKMMCRNVRDGILSVEGRLRGVRLGVDDLNRVQPQIDLRRDVDVVTATIIVFDRCWCSGVIPPARNAPEILRINQTQLRKTVVKRRRRGARLGKNGRILIALSCATHKATHAGDSGGAVHLQTTPRSHQKQIPFTCILLVELQMSET</sequence>
<name>A0A8J6LC90_TENMO</name>
<evidence type="ECO:0008006" key="4">
    <source>
        <dbReference type="Google" id="ProtNLM"/>
    </source>
</evidence>
<proteinExistence type="predicted"/>
<feature type="signal peptide" evidence="1">
    <location>
        <begin position="1"/>
        <end position="17"/>
    </location>
</feature>
<protein>
    <recommendedName>
        <fullName evidence="4">Secreted protein</fullName>
    </recommendedName>
</protein>
<accession>A0A8J6LC90</accession>
<comment type="caution">
    <text evidence="2">The sequence shown here is derived from an EMBL/GenBank/DDBJ whole genome shotgun (WGS) entry which is preliminary data.</text>
</comment>
<dbReference type="Proteomes" id="UP000719412">
    <property type="component" value="Unassembled WGS sequence"/>
</dbReference>